<dbReference type="InterPro" id="IPR001525">
    <property type="entry name" value="C5_MeTfrase"/>
</dbReference>
<dbReference type="AlphaFoldDB" id="A0A6V8LSK7"/>
<comment type="similarity">
    <text evidence="7">Belongs to the class I-like SAM-binding methyltransferase superfamily. C5-methyltransferase family.</text>
</comment>
<dbReference type="EC" id="2.1.1.37" evidence="1"/>
<reference evidence="9 10" key="1">
    <citation type="submission" date="2020-04" db="EMBL/GenBank/DDBJ databases">
        <authorList>
            <consortium name="Desulfovibrio sp. FSS-1 genome sequencing consortium"/>
            <person name="Shimoshige H."/>
            <person name="Kobayashi H."/>
            <person name="Maekawa T."/>
        </authorList>
    </citation>
    <scope>NUCLEOTIDE SEQUENCE [LARGE SCALE GENOMIC DNA]</scope>
    <source>
        <strain evidence="9 10">SIID29052-01</strain>
    </source>
</reference>
<accession>A0A6V8LSK7</accession>
<dbReference type="InterPro" id="IPR050390">
    <property type="entry name" value="C5-Methyltransferase"/>
</dbReference>
<keyword evidence="5" id="KW-0680">Restriction system</keyword>
<dbReference type="PANTHER" id="PTHR10629:SF52">
    <property type="entry name" value="DNA (CYTOSINE-5)-METHYLTRANSFERASE 1"/>
    <property type="match status" value="1"/>
</dbReference>
<evidence type="ECO:0000313" key="9">
    <source>
        <dbReference type="EMBL" id="GFK95463.1"/>
    </source>
</evidence>
<dbReference type="EMBL" id="BLTE01000017">
    <property type="protein sequence ID" value="GFK95463.1"/>
    <property type="molecule type" value="Genomic_DNA"/>
</dbReference>
<evidence type="ECO:0000256" key="5">
    <source>
        <dbReference type="ARBA" id="ARBA00022747"/>
    </source>
</evidence>
<dbReference type="Pfam" id="PF00145">
    <property type="entry name" value="DNA_methylase"/>
    <property type="match status" value="1"/>
</dbReference>
<dbReference type="InterPro" id="IPR029063">
    <property type="entry name" value="SAM-dependent_MTases_sf"/>
</dbReference>
<dbReference type="GO" id="GO:0009307">
    <property type="term" value="P:DNA restriction-modification system"/>
    <property type="evidence" value="ECO:0007669"/>
    <property type="project" value="UniProtKB-KW"/>
</dbReference>
<evidence type="ECO:0000256" key="3">
    <source>
        <dbReference type="ARBA" id="ARBA00022679"/>
    </source>
</evidence>
<comment type="catalytic activity">
    <reaction evidence="6">
        <text>a 2'-deoxycytidine in DNA + S-adenosyl-L-methionine = a 5-methyl-2'-deoxycytidine in DNA + S-adenosyl-L-homocysteine + H(+)</text>
        <dbReference type="Rhea" id="RHEA:13681"/>
        <dbReference type="Rhea" id="RHEA-COMP:11369"/>
        <dbReference type="Rhea" id="RHEA-COMP:11370"/>
        <dbReference type="ChEBI" id="CHEBI:15378"/>
        <dbReference type="ChEBI" id="CHEBI:57856"/>
        <dbReference type="ChEBI" id="CHEBI:59789"/>
        <dbReference type="ChEBI" id="CHEBI:85452"/>
        <dbReference type="ChEBI" id="CHEBI:85454"/>
        <dbReference type="EC" id="2.1.1.37"/>
    </reaction>
</comment>
<dbReference type="SUPFAM" id="SSF53335">
    <property type="entry name" value="S-adenosyl-L-methionine-dependent methyltransferases"/>
    <property type="match status" value="1"/>
</dbReference>
<name>A0A6V8LSK7_9BACT</name>
<keyword evidence="3 7" id="KW-0808">Transferase</keyword>
<gene>
    <name evidence="9" type="primary">ydiP</name>
    <name evidence="9" type="ORF">NNJEOMEG_03326</name>
</gene>
<evidence type="ECO:0000256" key="1">
    <source>
        <dbReference type="ARBA" id="ARBA00011975"/>
    </source>
</evidence>
<dbReference type="GO" id="GO:0032259">
    <property type="term" value="P:methylation"/>
    <property type="evidence" value="ECO:0007669"/>
    <property type="project" value="UniProtKB-KW"/>
</dbReference>
<organism evidence="9 10">
    <name type="scientific">Fundidesulfovibrio magnetotacticus</name>
    <dbReference type="NCBI Taxonomy" id="2730080"/>
    <lineage>
        <taxon>Bacteria</taxon>
        <taxon>Pseudomonadati</taxon>
        <taxon>Thermodesulfobacteriota</taxon>
        <taxon>Desulfovibrionia</taxon>
        <taxon>Desulfovibrionales</taxon>
        <taxon>Desulfovibrionaceae</taxon>
        <taxon>Fundidesulfovibrio</taxon>
    </lineage>
</organism>
<evidence type="ECO:0000313" key="10">
    <source>
        <dbReference type="Proteomes" id="UP000494245"/>
    </source>
</evidence>
<dbReference type="PANTHER" id="PTHR10629">
    <property type="entry name" value="CYTOSINE-SPECIFIC METHYLTRANSFERASE"/>
    <property type="match status" value="1"/>
</dbReference>
<keyword evidence="4 7" id="KW-0949">S-adenosyl-L-methionine</keyword>
<comment type="caution">
    <text evidence="9">The sequence shown here is derived from an EMBL/GenBank/DDBJ whole genome shotgun (WGS) entry which is preliminary data.</text>
</comment>
<dbReference type="PRINTS" id="PR00105">
    <property type="entry name" value="C5METTRFRASE"/>
</dbReference>
<keyword evidence="10" id="KW-1185">Reference proteome</keyword>
<proteinExistence type="inferred from homology"/>
<feature type="active site" evidence="7">
    <location>
        <position position="74"/>
    </location>
</feature>
<evidence type="ECO:0000256" key="2">
    <source>
        <dbReference type="ARBA" id="ARBA00022603"/>
    </source>
</evidence>
<dbReference type="Proteomes" id="UP000494245">
    <property type="component" value="Unassembled WGS sequence"/>
</dbReference>
<protein>
    <recommendedName>
        <fullName evidence="1">DNA (cytosine-5-)-methyltransferase</fullName>
        <ecNumber evidence="1">2.1.1.37</ecNumber>
    </recommendedName>
</protein>
<sequence>MRVGSVCTGIAGIDLGLLWAGMTTVWMMEADRRRRAWLRRRFPNAKLFGDMRDHDKRNYVDLEPVDLVCGGPPCQPASVAGERKGAGDDRWLWPETVRLMAAKRPAWGLFENPTGFVTLGLDGVLSDLEGLGYACWPVVLPACAVDAPQRRDRLFLLAHAPGGGCDRGPDQQGQRAPGGGRAERDGQGALEHPQGLGRGEGLSEPVLLGRGTAAARPGGPGGHVGDGDAQGPPLPEQRGEPGAPQRGQQSRAAAPERGGAPLRPWADAAWIVGHDGKARRVPAYESGIRLLAHGVPGRVAQIAGFGDAVVPYVAYELGLAIMAAHRGPAESTSSGKETGR</sequence>
<dbReference type="GO" id="GO:0003886">
    <property type="term" value="F:DNA (cytosine-5-)-methyltransferase activity"/>
    <property type="evidence" value="ECO:0007669"/>
    <property type="project" value="UniProtKB-EC"/>
</dbReference>
<evidence type="ECO:0000256" key="6">
    <source>
        <dbReference type="ARBA" id="ARBA00047422"/>
    </source>
</evidence>
<feature type="region of interest" description="Disordered" evidence="8">
    <location>
        <begin position="160"/>
        <end position="261"/>
    </location>
</feature>
<evidence type="ECO:0000256" key="7">
    <source>
        <dbReference type="PROSITE-ProRule" id="PRU01016"/>
    </source>
</evidence>
<dbReference type="PROSITE" id="PS51679">
    <property type="entry name" value="SAM_MT_C5"/>
    <property type="match status" value="1"/>
</dbReference>
<evidence type="ECO:0000256" key="4">
    <source>
        <dbReference type="ARBA" id="ARBA00022691"/>
    </source>
</evidence>
<keyword evidence="2 7" id="KW-0489">Methyltransferase</keyword>
<evidence type="ECO:0000256" key="8">
    <source>
        <dbReference type="SAM" id="MobiDB-lite"/>
    </source>
</evidence>
<reference evidence="9 10" key="2">
    <citation type="submission" date="2020-05" db="EMBL/GenBank/DDBJ databases">
        <title>Draft genome sequence of Desulfovibrio sp. strainFSS-1.</title>
        <authorList>
            <person name="Shimoshige H."/>
            <person name="Kobayashi H."/>
            <person name="Maekawa T."/>
        </authorList>
    </citation>
    <scope>NUCLEOTIDE SEQUENCE [LARGE SCALE GENOMIC DNA]</scope>
    <source>
        <strain evidence="9 10">SIID29052-01</strain>
    </source>
</reference>
<dbReference type="Gene3D" id="3.40.50.150">
    <property type="entry name" value="Vaccinia Virus protein VP39"/>
    <property type="match status" value="1"/>
</dbReference>